<evidence type="ECO:0008006" key="3">
    <source>
        <dbReference type="Google" id="ProtNLM"/>
    </source>
</evidence>
<evidence type="ECO:0000313" key="2">
    <source>
        <dbReference type="Proteomes" id="UP000266841"/>
    </source>
</evidence>
<gene>
    <name evidence="1" type="ORF">THAOC_34366</name>
</gene>
<protein>
    <recommendedName>
        <fullName evidence="3">Integrase zinc-binding domain-containing protein</fullName>
    </recommendedName>
</protein>
<proteinExistence type="predicted"/>
<sequence length="354" mass="40832">MYYTATLITFAKNRTKAASLRNRNEPKLYGKKENGIATSRSFPVLDGEQQDIKYFAEEFLNAVSSLEKHHWVPNNINNTDRFDTVRDLCKDHSPLQEAVDRVIDRDYPNPNQQTNNAVPNLVKKAVFELTKQANAGEKVRNALRDIQYGNLVNPDTDQLMEPSRVLDRFTDVLKLASRLETALPDWNEPTKLQVLWFIYPEVMRTYFQWERNNGVCPTTDGTTCAALTAELNGYYMQNSPGALAFRRDMLHNIPVSVDLAAIQHRRQVRVDADLLRINSKRYSHDYKIGERVLKLFHDPIKLEDRWEGPYPVTRVHSNGNVTMELRPGILERINIRRIKPYREPAPSVLTAARP</sequence>
<accession>K0RJS6</accession>
<comment type="caution">
    <text evidence="1">The sequence shown here is derived from an EMBL/GenBank/DDBJ whole genome shotgun (WGS) entry which is preliminary data.</text>
</comment>
<dbReference type="EMBL" id="AGNL01047446">
    <property type="protein sequence ID" value="EJK46947.1"/>
    <property type="molecule type" value="Genomic_DNA"/>
</dbReference>
<dbReference type="AlphaFoldDB" id="K0RJS6"/>
<reference evidence="1 2" key="1">
    <citation type="journal article" date="2012" name="Genome Biol.">
        <title>Genome and low-iron response of an oceanic diatom adapted to chronic iron limitation.</title>
        <authorList>
            <person name="Lommer M."/>
            <person name="Specht M."/>
            <person name="Roy A.S."/>
            <person name="Kraemer L."/>
            <person name="Andreson R."/>
            <person name="Gutowska M.A."/>
            <person name="Wolf J."/>
            <person name="Bergner S.V."/>
            <person name="Schilhabel M.B."/>
            <person name="Klostermeier U.C."/>
            <person name="Beiko R.G."/>
            <person name="Rosenstiel P."/>
            <person name="Hippler M."/>
            <person name="Laroche J."/>
        </authorList>
    </citation>
    <scope>NUCLEOTIDE SEQUENCE [LARGE SCALE GENOMIC DNA]</scope>
    <source>
        <strain evidence="1 2">CCMP1005</strain>
    </source>
</reference>
<dbReference type="Proteomes" id="UP000266841">
    <property type="component" value="Unassembled WGS sequence"/>
</dbReference>
<keyword evidence="2" id="KW-1185">Reference proteome</keyword>
<dbReference type="OrthoDB" id="94652at2759"/>
<organism evidence="1 2">
    <name type="scientific">Thalassiosira oceanica</name>
    <name type="common">Marine diatom</name>
    <dbReference type="NCBI Taxonomy" id="159749"/>
    <lineage>
        <taxon>Eukaryota</taxon>
        <taxon>Sar</taxon>
        <taxon>Stramenopiles</taxon>
        <taxon>Ochrophyta</taxon>
        <taxon>Bacillariophyta</taxon>
        <taxon>Coscinodiscophyceae</taxon>
        <taxon>Thalassiosirophycidae</taxon>
        <taxon>Thalassiosirales</taxon>
        <taxon>Thalassiosiraceae</taxon>
        <taxon>Thalassiosira</taxon>
    </lineage>
</organism>
<evidence type="ECO:0000313" key="1">
    <source>
        <dbReference type="EMBL" id="EJK46947.1"/>
    </source>
</evidence>
<name>K0RJS6_THAOC</name>